<keyword evidence="3" id="KW-1185">Reference proteome</keyword>
<dbReference type="AlphaFoldDB" id="A0A1L9STD9"/>
<evidence type="ECO:0000256" key="1">
    <source>
        <dbReference type="SAM" id="MobiDB-lite"/>
    </source>
</evidence>
<reference evidence="3" key="1">
    <citation type="journal article" date="2017" name="Genome Biol.">
        <title>Comparative genomics reveals high biological diversity and specific adaptations in the industrially and medically important fungal genus Aspergillus.</title>
        <authorList>
            <person name="de Vries R.P."/>
            <person name="Riley R."/>
            <person name="Wiebenga A."/>
            <person name="Aguilar-Osorio G."/>
            <person name="Amillis S."/>
            <person name="Uchima C.A."/>
            <person name="Anderluh G."/>
            <person name="Asadollahi M."/>
            <person name="Askin M."/>
            <person name="Barry K."/>
            <person name="Battaglia E."/>
            <person name="Bayram O."/>
            <person name="Benocci T."/>
            <person name="Braus-Stromeyer S.A."/>
            <person name="Caldana C."/>
            <person name="Canovas D."/>
            <person name="Cerqueira G.C."/>
            <person name="Chen F."/>
            <person name="Chen W."/>
            <person name="Choi C."/>
            <person name="Clum A."/>
            <person name="Dos Santos R.A."/>
            <person name="Damasio A.R."/>
            <person name="Diallinas G."/>
            <person name="Emri T."/>
            <person name="Fekete E."/>
            <person name="Flipphi M."/>
            <person name="Freyberg S."/>
            <person name="Gallo A."/>
            <person name="Gournas C."/>
            <person name="Habgood R."/>
            <person name="Hainaut M."/>
            <person name="Harispe M.L."/>
            <person name="Henrissat B."/>
            <person name="Hilden K.S."/>
            <person name="Hope R."/>
            <person name="Hossain A."/>
            <person name="Karabika E."/>
            <person name="Karaffa L."/>
            <person name="Karanyi Z."/>
            <person name="Krasevec N."/>
            <person name="Kuo A."/>
            <person name="Kusch H."/>
            <person name="LaButti K."/>
            <person name="Lagendijk E.L."/>
            <person name="Lapidus A."/>
            <person name="Levasseur A."/>
            <person name="Lindquist E."/>
            <person name="Lipzen A."/>
            <person name="Logrieco A.F."/>
            <person name="MacCabe A."/>
            <person name="Maekelae M.R."/>
            <person name="Malavazi I."/>
            <person name="Melin P."/>
            <person name="Meyer V."/>
            <person name="Mielnichuk N."/>
            <person name="Miskei M."/>
            <person name="Molnar A.P."/>
            <person name="Mule G."/>
            <person name="Ngan C.Y."/>
            <person name="Orejas M."/>
            <person name="Orosz E."/>
            <person name="Ouedraogo J.P."/>
            <person name="Overkamp K.M."/>
            <person name="Park H.-S."/>
            <person name="Perrone G."/>
            <person name="Piumi F."/>
            <person name="Punt P.J."/>
            <person name="Ram A.F."/>
            <person name="Ramon A."/>
            <person name="Rauscher S."/>
            <person name="Record E."/>
            <person name="Riano-Pachon D.M."/>
            <person name="Robert V."/>
            <person name="Roehrig J."/>
            <person name="Ruller R."/>
            <person name="Salamov A."/>
            <person name="Salih N.S."/>
            <person name="Samson R.A."/>
            <person name="Sandor E."/>
            <person name="Sanguinetti M."/>
            <person name="Schuetze T."/>
            <person name="Sepcic K."/>
            <person name="Shelest E."/>
            <person name="Sherlock G."/>
            <person name="Sophianopoulou V."/>
            <person name="Squina F.M."/>
            <person name="Sun H."/>
            <person name="Susca A."/>
            <person name="Todd R.B."/>
            <person name="Tsang A."/>
            <person name="Unkles S.E."/>
            <person name="van de Wiele N."/>
            <person name="van Rossen-Uffink D."/>
            <person name="Oliveira J.V."/>
            <person name="Vesth T.C."/>
            <person name="Visser J."/>
            <person name="Yu J.-H."/>
            <person name="Zhou M."/>
            <person name="Andersen M.R."/>
            <person name="Archer D.B."/>
            <person name="Baker S.E."/>
            <person name="Benoit I."/>
            <person name="Brakhage A.A."/>
            <person name="Braus G.H."/>
            <person name="Fischer R."/>
            <person name="Frisvad J.C."/>
            <person name="Goldman G.H."/>
            <person name="Houbraken J."/>
            <person name="Oakley B."/>
            <person name="Pocsi I."/>
            <person name="Scazzocchio C."/>
            <person name="Seiboth B."/>
            <person name="vanKuyk P.A."/>
            <person name="Wortman J."/>
            <person name="Dyer P.S."/>
            <person name="Grigoriev I.V."/>
        </authorList>
    </citation>
    <scope>NUCLEOTIDE SEQUENCE [LARGE SCALE GENOMIC DNA]</scope>
    <source>
        <strain evidence="3">CBS 506.65</strain>
    </source>
</reference>
<protein>
    <recommendedName>
        <fullName evidence="4">Cysteine-rich transmembrane CYSTM domain-containing protein</fullName>
    </recommendedName>
</protein>
<accession>A0A1L9STD9</accession>
<dbReference type="OrthoDB" id="4353321at2759"/>
<gene>
    <name evidence="2" type="ORF">ASPZODRAFT_57654</name>
</gene>
<dbReference type="Proteomes" id="UP000184188">
    <property type="component" value="Unassembled WGS sequence"/>
</dbReference>
<name>A0A1L9STD9_9EURO</name>
<evidence type="ECO:0000313" key="3">
    <source>
        <dbReference type="Proteomes" id="UP000184188"/>
    </source>
</evidence>
<evidence type="ECO:0008006" key="4">
    <source>
        <dbReference type="Google" id="ProtNLM"/>
    </source>
</evidence>
<evidence type="ECO:0000313" key="2">
    <source>
        <dbReference type="EMBL" id="OJJ50384.1"/>
    </source>
</evidence>
<dbReference type="EMBL" id="KV878337">
    <property type="protein sequence ID" value="OJJ50384.1"/>
    <property type="molecule type" value="Genomic_DNA"/>
</dbReference>
<organism evidence="2 3">
    <name type="scientific">Penicilliopsis zonata CBS 506.65</name>
    <dbReference type="NCBI Taxonomy" id="1073090"/>
    <lineage>
        <taxon>Eukaryota</taxon>
        <taxon>Fungi</taxon>
        <taxon>Dikarya</taxon>
        <taxon>Ascomycota</taxon>
        <taxon>Pezizomycotina</taxon>
        <taxon>Eurotiomycetes</taxon>
        <taxon>Eurotiomycetidae</taxon>
        <taxon>Eurotiales</taxon>
        <taxon>Aspergillaceae</taxon>
        <taxon>Penicilliopsis</taxon>
    </lineage>
</organism>
<sequence length="109" mass="11106">MFGDFIAKWLRQEEPVAEQKWDAQTITMQQPASPAGLVTEQPQANESMNVHLRGGDGEDICCGLCAGFCCFECCDCCCGDDGPGGFGGPGGPPGGPGGFMGGPPGPPGP</sequence>
<dbReference type="GeneID" id="34615161"/>
<feature type="region of interest" description="Disordered" evidence="1">
    <location>
        <begin position="87"/>
        <end position="109"/>
    </location>
</feature>
<dbReference type="VEuPathDB" id="FungiDB:ASPZODRAFT_57654"/>
<dbReference type="RefSeq" id="XP_022584894.1">
    <property type="nucleotide sequence ID" value="XM_022728697.1"/>
</dbReference>
<proteinExistence type="predicted"/>